<comment type="caution">
    <text evidence="3">The sequence shown here is derived from an EMBL/GenBank/DDBJ whole genome shotgun (WGS) entry which is preliminary data.</text>
</comment>
<keyword evidence="3" id="KW-0255">Endonuclease</keyword>
<dbReference type="SUPFAM" id="SSF52540">
    <property type="entry name" value="P-loop containing nucleoside triphosphate hydrolases"/>
    <property type="match status" value="1"/>
</dbReference>
<dbReference type="EMBL" id="JBHSZV010000005">
    <property type="protein sequence ID" value="MFC7060804.1"/>
    <property type="molecule type" value="Genomic_DNA"/>
</dbReference>
<dbReference type="RefSeq" id="WP_204707664.1">
    <property type="nucleotide sequence ID" value="NZ_JBHSZV010000005.1"/>
</dbReference>
<dbReference type="InterPro" id="IPR041685">
    <property type="entry name" value="AAA_GajA/Old/RecF-like"/>
</dbReference>
<dbReference type="GO" id="GO:0004519">
    <property type="term" value="F:endonuclease activity"/>
    <property type="evidence" value="ECO:0007669"/>
    <property type="project" value="UniProtKB-KW"/>
</dbReference>
<protein>
    <submittedName>
        <fullName evidence="3">ATP-dependent endonuclease</fullName>
    </submittedName>
</protein>
<dbReference type="InterPro" id="IPR027417">
    <property type="entry name" value="P-loop_NTPase"/>
</dbReference>
<gene>
    <name evidence="3" type="ORF">ACFQIC_02820</name>
</gene>
<accession>A0ABW2EIJ5</accession>
<evidence type="ECO:0000313" key="4">
    <source>
        <dbReference type="Proteomes" id="UP001596410"/>
    </source>
</evidence>
<dbReference type="PANTHER" id="PTHR43581">
    <property type="entry name" value="ATP/GTP PHOSPHATASE"/>
    <property type="match status" value="1"/>
</dbReference>
<name>A0ABW2EIJ5_9BACI</name>
<dbReference type="Pfam" id="PF13175">
    <property type="entry name" value="AAA_15"/>
    <property type="match status" value="1"/>
</dbReference>
<dbReference type="InterPro" id="IPR051396">
    <property type="entry name" value="Bact_Antivir_Def_Nuclease"/>
</dbReference>
<dbReference type="Gene3D" id="3.40.50.300">
    <property type="entry name" value="P-loop containing nucleotide triphosphate hydrolases"/>
    <property type="match status" value="1"/>
</dbReference>
<evidence type="ECO:0000259" key="2">
    <source>
        <dbReference type="Pfam" id="PF20469"/>
    </source>
</evidence>
<dbReference type="Proteomes" id="UP001596410">
    <property type="component" value="Unassembled WGS sequence"/>
</dbReference>
<proteinExistence type="predicted"/>
<keyword evidence="3" id="KW-0378">Hydrolase</keyword>
<evidence type="ECO:0000259" key="1">
    <source>
        <dbReference type="Pfam" id="PF13175"/>
    </source>
</evidence>
<sequence length="636" mass="73377">MYLSDIKIWNFRKFGEVEKDGETYPGLSLSLNKGLNLLVGENDSGKTAIVDALRYTILTQSYEYIRLEHDDFHLPEGESESGRSTNIRIECIFRGFKDNEAKNFLEWLGIEKGKDDFQYYLRVFLVAKRKEGNIYYDIKAGADEEGMQLNGEVRNLLRTTYLKPLRDAERELAPRRNSRLSQILDNHEAFKDKNEDHYLFEVISEANNKIKNYFKGKDGNGEELDDPNGKKLLEEVNFYLEKFSVMNNELNSDFKIAQLNLKNILEKLSLSLRSEKTGLGSHNLLFIATELLLLKREEYTGVRLALIEEIEAHLHTQAQLRLIDFLQEEASKSGIQLILTTHSPILASKINLKNLILCNTNNAFPMGPEHTELESGDYLFLERFLDSTKANLFFAQGVILVEGDAENLLIPVLAEIIDRPLSQHGVSMVNVGNTAFLRYSRIFKRRYIDKGILDIKVACITDNDIKPDLYKKEDEKVKTKSDIEKDQPIEELREHRKSRLEGQNVKVFISPDWTLEFDIALSDLQRELFTAVLHAEKIQNSDKIGLTEKKREEVDKKIDAQYKEWEELDVPNLARAFYIYKTLMLDKKISKAITAQCLGNILNKRKSHFKPKVLQDEKLNYLVQAIQYTTDQVATV</sequence>
<dbReference type="InterPro" id="IPR034139">
    <property type="entry name" value="TOPRIM_OLD"/>
</dbReference>
<feature type="domain" description="Endonuclease GajA/Old nuclease/RecF-like AAA" evidence="1">
    <location>
        <begin position="1"/>
        <end position="347"/>
    </location>
</feature>
<dbReference type="Pfam" id="PF20469">
    <property type="entry name" value="OLD-like_TOPRIM"/>
    <property type="match status" value="1"/>
</dbReference>
<dbReference type="PANTHER" id="PTHR43581:SF4">
    <property type="entry name" value="ATP_GTP PHOSPHATASE"/>
    <property type="match status" value="1"/>
</dbReference>
<dbReference type="CDD" id="cd01026">
    <property type="entry name" value="TOPRIM_OLD"/>
    <property type="match status" value="1"/>
</dbReference>
<organism evidence="3 4">
    <name type="scientific">Halobacillus seohaensis</name>
    <dbReference type="NCBI Taxonomy" id="447421"/>
    <lineage>
        <taxon>Bacteria</taxon>
        <taxon>Bacillati</taxon>
        <taxon>Bacillota</taxon>
        <taxon>Bacilli</taxon>
        <taxon>Bacillales</taxon>
        <taxon>Bacillaceae</taxon>
        <taxon>Halobacillus</taxon>
    </lineage>
</organism>
<keyword evidence="4" id="KW-1185">Reference proteome</keyword>
<evidence type="ECO:0000313" key="3">
    <source>
        <dbReference type="EMBL" id="MFC7060804.1"/>
    </source>
</evidence>
<keyword evidence="3" id="KW-0540">Nuclease</keyword>
<reference evidence="4" key="1">
    <citation type="journal article" date="2019" name="Int. J. Syst. Evol. Microbiol.">
        <title>The Global Catalogue of Microorganisms (GCM) 10K type strain sequencing project: providing services to taxonomists for standard genome sequencing and annotation.</title>
        <authorList>
            <consortium name="The Broad Institute Genomics Platform"/>
            <consortium name="The Broad Institute Genome Sequencing Center for Infectious Disease"/>
            <person name="Wu L."/>
            <person name="Ma J."/>
        </authorList>
    </citation>
    <scope>NUCLEOTIDE SEQUENCE [LARGE SCALE GENOMIC DNA]</scope>
    <source>
        <strain evidence="4">CGMCC 4.1621</strain>
    </source>
</reference>
<feature type="domain" description="OLD protein-like TOPRIM" evidence="2">
    <location>
        <begin position="393"/>
        <end position="464"/>
    </location>
</feature>